<evidence type="ECO:0000313" key="7">
    <source>
        <dbReference type="EMBL" id="GGO89210.1"/>
    </source>
</evidence>
<dbReference type="InterPro" id="IPR014777">
    <property type="entry name" value="4pyrrole_Mease_sub1"/>
</dbReference>
<organism evidence="7 8">
    <name type="scientific">Nocardioides phosphati</name>
    <dbReference type="NCBI Taxonomy" id="1867775"/>
    <lineage>
        <taxon>Bacteria</taxon>
        <taxon>Bacillati</taxon>
        <taxon>Actinomycetota</taxon>
        <taxon>Actinomycetes</taxon>
        <taxon>Propionibacteriales</taxon>
        <taxon>Nocardioidaceae</taxon>
        <taxon>Nocardioides</taxon>
    </lineage>
</organism>
<dbReference type="InterPro" id="IPR050714">
    <property type="entry name" value="Cobalamin_biosynth_MTase"/>
</dbReference>
<dbReference type="SUPFAM" id="SSF53790">
    <property type="entry name" value="Tetrapyrrole methylase"/>
    <property type="match status" value="1"/>
</dbReference>
<evidence type="ECO:0000256" key="1">
    <source>
        <dbReference type="ARBA" id="ARBA00004953"/>
    </source>
</evidence>
<evidence type="ECO:0000313" key="8">
    <source>
        <dbReference type="Proteomes" id="UP000655410"/>
    </source>
</evidence>
<protein>
    <submittedName>
        <fullName evidence="7">Precorrin-6Y C5,15-methyltransferase</fullName>
    </submittedName>
</protein>
<dbReference type="NCBIfam" id="TIGR02469">
    <property type="entry name" value="CbiT"/>
    <property type="match status" value="1"/>
</dbReference>
<dbReference type="NCBIfam" id="TIGR02467">
    <property type="entry name" value="CbiE"/>
    <property type="match status" value="1"/>
</dbReference>
<dbReference type="InterPro" id="IPR029063">
    <property type="entry name" value="SAM-dependent_MTases_sf"/>
</dbReference>
<dbReference type="PANTHER" id="PTHR43182">
    <property type="entry name" value="COBALT-PRECORRIN-6B C(15)-METHYLTRANSFERASE (DECARBOXYLATING)"/>
    <property type="match status" value="1"/>
</dbReference>
<dbReference type="PIRSF" id="PIRSF036428">
    <property type="entry name" value="CobL"/>
    <property type="match status" value="1"/>
</dbReference>
<keyword evidence="2" id="KW-0169">Cobalamin biosynthesis</keyword>
<evidence type="ECO:0000259" key="6">
    <source>
        <dbReference type="Pfam" id="PF00590"/>
    </source>
</evidence>
<accession>A0ABQ2N978</accession>
<keyword evidence="3" id="KW-0489">Methyltransferase</keyword>
<dbReference type="PANTHER" id="PTHR43182:SF1">
    <property type="entry name" value="COBALT-PRECORRIN-7 C(5)-METHYLTRANSFERASE"/>
    <property type="match status" value="1"/>
</dbReference>
<dbReference type="InterPro" id="IPR014008">
    <property type="entry name" value="Cbl_synth_MTase_CbiT"/>
</dbReference>
<dbReference type="Pfam" id="PF00590">
    <property type="entry name" value="TP_methylase"/>
    <property type="match status" value="1"/>
</dbReference>
<dbReference type="CDD" id="cd02440">
    <property type="entry name" value="AdoMet_MTases"/>
    <property type="match status" value="1"/>
</dbReference>
<dbReference type="Gene3D" id="3.40.50.150">
    <property type="entry name" value="Vaccinia Virus protein VP39"/>
    <property type="match status" value="1"/>
</dbReference>
<name>A0ABQ2N978_9ACTN</name>
<dbReference type="Proteomes" id="UP000655410">
    <property type="component" value="Unassembled WGS sequence"/>
</dbReference>
<dbReference type="CDD" id="cd11644">
    <property type="entry name" value="Precorrin-6Y-MT"/>
    <property type="match status" value="1"/>
</dbReference>
<dbReference type="InterPro" id="IPR006365">
    <property type="entry name" value="Cbl_synth_CobL"/>
</dbReference>
<evidence type="ECO:0000256" key="4">
    <source>
        <dbReference type="ARBA" id="ARBA00022679"/>
    </source>
</evidence>
<dbReference type="RefSeq" id="WP_188783669.1">
    <property type="nucleotide sequence ID" value="NZ_BMNI01000003.1"/>
</dbReference>
<evidence type="ECO:0000256" key="5">
    <source>
        <dbReference type="ARBA" id="ARBA00022691"/>
    </source>
</evidence>
<sequence length="403" mass="42218">MNRIVVVGIGADGWAGLTDPARAAVESAGVVVGAPRQLDLLPETVTAERVTWPSPLRPAVKKLAEQYAERGMVVLASGDPMHHGIGRTLTEELGPHAVKVISHPGSVSLACARMGWPVESTPVVSTLTAPLAVVMRHAGAGQHLLVLNRDTSTPAALAAFLTAHGFGGSRITVLADLGGAERSLRGFADQADYWAGQLPESVSVSAVEFAGPRAVQETPGLPDDLFETDGQLTKRHVRALTLAALAPRPGELLWDVGGGSGSIAVEWLRAHDTTRAITVERDQARVGRIVRNAASLGVPRLQVVTGAAPDALVDLPAPDVVFVGGGLTAHGVFDACWAALPVGGRFVTNAVTLESQAMVMRLQKEHGGELVKVDVAQTTPIGGFTGWRAAMTVVQWIAQKEKQ</sequence>
<dbReference type="InterPro" id="IPR035996">
    <property type="entry name" value="4pyrrol_Methylase_sf"/>
</dbReference>
<keyword evidence="8" id="KW-1185">Reference proteome</keyword>
<evidence type="ECO:0000256" key="2">
    <source>
        <dbReference type="ARBA" id="ARBA00022573"/>
    </source>
</evidence>
<dbReference type="SUPFAM" id="SSF53335">
    <property type="entry name" value="S-adenosyl-L-methionine-dependent methyltransferases"/>
    <property type="match status" value="1"/>
</dbReference>
<proteinExistence type="predicted"/>
<gene>
    <name evidence="7" type="primary">cobL</name>
    <name evidence="7" type="ORF">GCM10011584_18060</name>
</gene>
<comment type="caution">
    <text evidence="7">The sequence shown here is derived from an EMBL/GenBank/DDBJ whole genome shotgun (WGS) entry which is preliminary data.</text>
</comment>
<reference evidence="8" key="1">
    <citation type="journal article" date="2019" name="Int. J. Syst. Evol. Microbiol.">
        <title>The Global Catalogue of Microorganisms (GCM) 10K type strain sequencing project: providing services to taxonomists for standard genome sequencing and annotation.</title>
        <authorList>
            <consortium name="The Broad Institute Genomics Platform"/>
            <consortium name="The Broad Institute Genome Sequencing Center for Infectious Disease"/>
            <person name="Wu L."/>
            <person name="Ma J."/>
        </authorList>
    </citation>
    <scope>NUCLEOTIDE SEQUENCE [LARGE SCALE GENOMIC DNA]</scope>
    <source>
        <strain evidence="8">CGMCC 4.7371</strain>
    </source>
</reference>
<comment type="pathway">
    <text evidence="1">Cofactor biosynthesis; adenosylcobalamin biosynthesis.</text>
</comment>
<dbReference type="InterPro" id="IPR012818">
    <property type="entry name" value="CbiE"/>
</dbReference>
<keyword evidence="5" id="KW-0949">S-adenosyl-L-methionine</keyword>
<dbReference type="Gene3D" id="3.40.1010.10">
    <property type="entry name" value="Cobalt-precorrin-4 Transmethylase, Domain 1"/>
    <property type="match status" value="1"/>
</dbReference>
<evidence type="ECO:0000256" key="3">
    <source>
        <dbReference type="ARBA" id="ARBA00022603"/>
    </source>
</evidence>
<dbReference type="EMBL" id="BMNI01000003">
    <property type="protein sequence ID" value="GGO89210.1"/>
    <property type="molecule type" value="Genomic_DNA"/>
</dbReference>
<dbReference type="InterPro" id="IPR000878">
    <property type="entry name" value="4pyrrol_Mease"/>
</dbReference>
<feature type="domain" description="Tetrapyrrole methylase" evidence="6">
    <location>
        <begin position="3"/>
        <end position="186"/>
    </location>
</feature>
<keyword evidence="4" id="KW-0808">Transferase</keyword>